<dbReference type="PANTHER" id="PTHR30411">
    <property type="entry name" value="CYTOPLASMIC PROTEIN"/>
    <property type="match status" value="1"/>
</dbReference>
<evidence type="ECO:0000256" key="3">
    <source>
        <dbReference type="ARBA" id="ARBA00023239"/>
    </source>
</evidence>
<dbReference type="PANTHER" id="PTHR30411:SF0">
    <property type="entry name" value="CYS-TRNA(PRO)_CYS-TRNA(CYS) DEACYLASE YBAK"/>
    <property type="match status" value="1"/>
</dbReference>
<gene>
    <name evidence="6" type="primary">ybaK</name>
    <name evidence="6" type="ORF">FRX94_03985</name>
</gene>
<dbReference type="InterPro" id="IPR007214">
    <property type="entry name" value="YbaK/aa-tRNA-synth-assoc-dom"/>
</dbReference>
<dbReference type="Proteomes" id="UP000320791">
    <property type="component" value="Unassembled WGS sequence"/>
</dbReference>
<dbReference type="GO" id="GO:0006412">
    <property type="term" value="P:translation"/>
    <property type="evidence" value="ECO:0007669"/>
    <property type="project" value="UniProtKB-KW"/>
</dbReference>
<evidence type="ECO:0000259" key="5">
    <source>
        <dbReference type="Pfam" id="PF04073"/>
    </source>
</evidence>
<evidence type="ECO:0000313" key="7">
    <source>
        <dbReference type="Proteomes" id="UP000320791"/>
    </source>
</evidence>
<keyword evidence="7" id="KW-1185">Reference proteome</keyword>
<evidence type="ECO:0000313" key="6">
    <source>
        <dbReference type="EMBL" id="TWT26772.1"/>
    </source>
</evidence>
<dbReference type="GO" id="GO:0002161">
    <property type="term" value="F:aminoacyl-tRNA deacylase activity"/>
    <property type="evidence" value="ECO:0007669"/>
    <property type="project" value="InterPro"/>
</dbReference>
<comment type="caution">
    <text evidence="6">The sequence shown here is derived from an EMBL/GenBank/DDBJ whole genome shotgun (WGS) entry which is preliminary data.</text>
</comment>
<dbReference type="InterPro" id="IPR004369">
    <property type="entry name" value="Prolyl-tRNA_editing_YbaK/EbsC"/>
</dbReference>
<dbReference type="Gene3D" id="3.90.960.10">
    <property type="entry name" value="YbaK/aminoacyl-tRNA synthetase-associated domain"/>
    <property type="match status" value="1"/>
</dbReference>
<evidence type="ECO:0000256" key="4">
    <source>
        <dbReference type="PIRNR" id="PIRNR006181"/>
    </source>
</evidence>
<keyword evidence="3 4" id="KW-0456">Lyase</keyword>
<organism evidence="6 7">
    <name type="scientific">Corynebacterium canis</name>
    <dbReference type="NCBI Taxonomy" id="679663"/>
    <lineage>
        <taxon>Bacteria</taxon>
        <taxon>Bacillati</taxon>
        <taxon>Actinomycetota</taxon>
        <taxon>Actinomycetes</taxon>
        <taxon>Mycobacteriales</taxon>
        <taxon>Corynebacteriaceae</taxon>
        <taxon>Corynebacterium</taxon>
    </lineage>
</organism>
<evidence type="ECO:0000256" key="2">
    <source>
        <dbReference type="ARBA" id="ARBA00022917"/>
    </source>
</evidence>
<dbReference type="RefSeq" id="WP_146323836.1">
    <property type="nucleotide sequence ID" value="NZ_BAABLR010000005.1"/>
</dbReference>
<keyword evidence="2 4" id="KW-0648">Protein biosynthesis</keyword>
<proteinExistence type="inferred from homology"/>
<dbReference type="PIRSF" id="PIRSF006181">
    <property type="entry name" value="EbsC_YbaK"/>
    <property type="match status" value="1"/>
</dbReference>
<dbReference type="AlphaFoldDB" id="A0A5C5UM70"/>
<evidence type="ECO:0000256" key="1">
    <source>
        <dbReference type="ARBA" id="ARBA00009798"/>
    </source>
</evidence>
<reference evidence="6 7" key="1">
    <citation type="submission" date="2019-08" db="EMBL/GenBank/DDBJ databases">
        <authorList>
            <person name="Lei W."/>
        </authorList>
    </citation>
    <scope>NUCLEOTIDE SEQUENCE [LARGE SCALE GENOMIC DNA]</scope>
    <source>
        <strain evidence="6 7">CCUG 58627</strain>
    </source>
</reference>
<dbReference type="SUPFAM" id="SSF55826">
    <property type="entry name" value="YbaK/ProRS associated domain"/>
    <property type="match status" value="1"/>
</dbReference>
<feature type="domain" description="YbaK/aminoacyl-tRNA synthetase-associated" evidence="5">
    <location>
        <begin position="38"/>
        <end position="159"/>
    </location>
</feature>
<name>A0A5C5UM70_9CORY</name>
<dbReference type="EC" id="4.2.-.-" evidence="4"/>
<dbReference type="InterPro" id="IPR036754">
    <property type="entry name" value="YbaK/aa-tRNA-synt-asso_dom_sf"/>
</dbReference>
<dbReference type="Pfam" id="PF04073">
    <property type="entry name" value="tRNA_edit"/>
    <property type="match status" value="1"/>
</dbReference>
<comment type="similarity">
    <text evidence="1 4">Belongs to the prolyl-tRNA editing family. YbaK/EbsC subfamily.</text>
</comment>
<dbReference type="OrthoDB" id="9809296at2"/>
<accession>A0A5C5UM70</accession>
<dbReference type="EMBL" id="VOHM01000006">
    <property type="protein sequence ID" value="TWT26772.1"/>
    <property type="molecule type" value="Genomic_DNA"/>
</dbReference>
<sequence>MAKKKKHAAATAALQVLIDAAIAHRVHTFDAGDGDYGAHAAEALQLQLNIDSNQVFKTLVIDLTAGKGSKRQLAVAVIPVTHSLSLKKAAAAFGVAKAVMADSADAQRSSGYIPGGISPLGQKRPLPTAIDASAEGFAEIFVSGGKRGLDIGLAPADLAAVTSARFADLVA</sequence>
<protein>
    <recommendedName>
        <fullName evidence="4">Cys-tRNA(Pro)/Cys-tRNA(Cys) deacylase</fullName>
        <ecNumber evidence="4">4.2.-.-</ecNumber>
    </recommendedName>
</protein>
<dbReference type="GO" id="GO:0016829">
    <property type="term" value="F:lyase activity"/>
    <property type="evidence" value="ECO:0007669"/>
    <property type="project" value="UniProtKB-KW"/>
</dbReference>
<dbReference type="CDD" id="cd00002">
    <property type="entry name" value="YbaK_deacylase"/>
    <property type="match status" value="1"/>
</dbReference>
<dbReference type="NCBIfam" id="TIGR00011">
    <property type="entry name" value="YbaK_EbsC"/>
    <property type="match status" value="1"/>
</dbReference>